<dbReference type="SUPFAM" id="SSF46785">
    <property type="entry name" value="Winged helix' DNA-binding domain"/>
    <property type="match status" value="1"/>
</dbReference>
<gene>
    <name evidence="4" type="ORF">DFR35_1481</name>
</gene>
<dbReference type="InterPro" id="IPR057727">
    <property type="entry name" value="WCX_dom"/>
</dbReference>
<dbReference type="InterPro" id="IPR013196">
    <property type="entry name" value="HTH_11"/>
</dbReference>
<keyword evidence="1" id="KW-0805">Transcription regulation</keyword>
<feature type="domain" description="HTH deoR-type" evidence="3">
    <location>
        <begin position="3"/>
        <end position="62"/>
    </location>
</feature>
<keyword evidence="5" id="KW-1185">Reference proteome</keyword>
<protein>
    <submittedName>
        <fullName evidence="4">Putative DNA-binding transcriptional regulator YafY</fullName>
    </submittedName>
</protein>
<name>A0A497XD06_9PROT</name>
<evidence type="ECO:0000256" key="2">
    <source>
        <dbReference type="ARBA" id="ARBA00023163"/>
    </source>
</evidence>
<accession>A0A497XD06</accession>
<reference evidence="4 5" key="1">
    <citation type="submission" date="2018-10" db="EMBL/GenBank/DDBJ databases">
        <title>Genomic Encyclopedia of Type Strains, Phase IV (KMG-IV): sequencing the most valuable type-strain genomes for metagenomic binning, comparative biology and taxonomic classification.</title>
        <authorList>
            <person name="Goeker M."/>
        </authorList>
    </citation>
    <scope>NUCLEOTIDE SEQUENCE [LARGE SCALE GENOMIC DNA]</scope>
    <source>
        <strain evidence="4 5">DSM 26916</strain>
    </source>
</reference>
<evidence type="ECO:0000256" key="1">
    <source>
        <dbReference type="ARBA" id="ARBA00023015"/>
    </source>
</evidence>
<evidence type="ECO:0000313" key="4">
    <source>
        <dbReference type="EMBL" id="RLJ64833.1"/>
    </source>
</evidence>
<dbReference type="PANTHER" id="PTHR34580">
    <property type="match status" value="1"/>
</dbReference>
<dbReference type="InterPro" id="IPR036388">
    <property type="entry name" value="WH-like_DNA-bd_sf"/>
</dbReference>
<dbReference type="GO" id="GO:0003677">
    <property type="term" value="F:DNA binding"/>
    <property type="evidence" value="ECO:0007669"/>
    <property type="project" value="UniProtKB-KW"/>
</dbReference>
<keyword evidence="4" id="KW-0238">DNA-binding</keyword>
<dbReference type="InterPro" id="IPR051534">
    <property type="entry name" value="CBASS_pafABC_assoc_protein"/>
</dbReference>
<dbReference type="Proteomes" id="UP000268908">
    <property type="component" value="Unassembled WGS sequence"/>
</dbReference>
<dbReference type="PANTHER" id="PTHR34580:SF3">
    <property type="entry name" value="PROTEIN PAFB"/>
    <property type="match status" value="1"/>
</dbReference>
<dbReference type="Pfam" id="PF25583">
    <property type="entry name" value="WCX"/>
    <property type="match status" value="1"/>
</dbReference>
<dbReference type="PROSITE" id="PS51000">
    <property type="entry name" value="HTH_DEOR_2"/>
    <property type="match status" value="1"/>
</dbReference>
<evidence type="ECO:0000313" key="5">
    <source>
        <dbReference type="Proteomes" id="UP000268908"/>
    </source>
</evidence>
<sequence length="323" mass="37282">MDRTERFYKIEQLLQERRFATFAQIQTALGVSRATVKRDLQYLRDRLHAPIVYDRDNNGYHFAAPDRDAPRFELPGLWFNSSEIHALLTMQNLLEDVQPGLLGPHIAPLQARLKSLLGSQEDAPEEIARRIRILHAAKRQSDLKWFELIASTLLKRRRLRLRHWNRARDEETEREVSPQRLVHYRDNWYLDAWCHLRKEIRSFAVDAIRHATPLEQRAKELSKRDLDATLGAGYGIFSGAKVQWAKLRFTPESARWVASEQWHPQQKASTDAAGRYLLELPYSNPTELVMDILRHGAGVEVLAPPALRATVRRELSAAAAAYG</sequence>
<dbReference type="OrthoDB" id="8555652at2"/>
<evidence type="ECO:0000259" key="3">
    <source>
        <dbReference type="PROSITE" id="PS51000"/>
    </source>
</evidence>
<dbReference type="EMBL" id="RCCI01000005">
    <property type="protein sequence ID" value="RLJ64833.1"/>
    <property type="molecule type" value="Genomic_DNA"/>
</dbReference>
<dbReference type="Gene3D" id="1.10.10.10">
    <property type="entry name" value="Winged helix-like DNA-binding domain superfamily/Winged helix DNA-binding domain"/>
    <property type="match status" value="1"/>
</dbReference>
<dbReference type="Pfam" id="PF08279">
    <property type="entry name" value="HTH_11"/>
    <property type="match status" value="1"/>
</dbReference>
<comment type="caution">
    <text evidence="4">The sequence shown here is derived from an EMBL/GenBank/DDBJ whole genome shotgun (WGS) entry which is preliminary data.</text>
</comment>
<dbReference type="Pfam" id="PF13280">
    <property type="entry name" value="WYL"/>
    <property type="match status" value="1"/>
</dbReference>
<dbReference type="InterPro" id="IPR001034">
    <property type="entry name" value="DeoR_HTH"/>
</dbReference>
<proteinExistence type="predicted"/>
<dbReference type="InterPro" id="IPR026881">
    <property type="entry name" value="WYL_dom"/>
</dbReference>
<dbReference type="PROSITE" id="PS52050">
    <property type="entry name" value="WYL"/>
    <property type="match status" value="1"/>
</dbReference>
<dbReference type="RefSeq" id="WP_121241175.1">
    <property type="nucleotide sequence ID" value="NZ_BHVV01000006.1"/>
</dbReference>
<dbReference type="AlphaFoldDB" id="A0A497XD06"/>
<dbReference type="GO" id="GO:0003700">
    <property type="term" value="F:DNA-binding transcription factor activity"/>
    <property type="evidence" value="ECO:0007669"/>
    <property type="project" value="InterPro"/>
</dbReference>
<organism evidence="4 5">
    <name type="scientific">Sulfurisoma sediminicola</name>
    <dbReference type="NCBI Taxonomy" id="1381557"/>
    <lineage>
        <taxon>Bacteria</taxon>
        <taxon>Pseudomonadati</taxon>
        <taxon>Pseudomonadota</taxon>
        <taxon>Betaproteobacteria</taxon>
        <taxon>Nitrosomonadales</taxon>
        <taxon>Sterolibacteriaceae</taxon>
        <taxon>Sulfurisoma</taxon>
    </lineage>
</organism>
<keyword evidence="2" id="KW-0804">Transcription</keyword>
<dbReference type="InterPro" id="IPR036390">
    <property type="entry name" value="WH_DNA-bd_sf"/>
</dbReference>